<dbReference type="GO" id="GO:1901135">
    <property type="term" value="P:carbohydrate derivative metabolic process"/>
    <property type="evidence" value="ECO:0007669"/>
    <property type="project" value="UniProtKB-ARBA"/>
</dbReference>
<accession>A0A8X8KG42</accession>
<evidence type="ECO:0000259" key="1">
    <source>
        <dbReference type="Pfam" id="PF00534"/>
    </source>
</evidence>
<feature type="domain" description="Glycosyl transferase family 1" evidence="1">
    <location>
        <begin position="183"/>
        <end position="334"/>
    </location>
</feature>
<dbReference type="PANTHER" id="PTHR12526:SF630">
    <property type="entry name" value="GLYCOSYLTRANSFERASE"/>
    <property type="match status" value="1"/>
</dbReference>
<dbReference type="InterPro" id="IPR001296">
    <property type="entry name" value="Glyco_trans_1"/>
</dbReference>
<evidence type="ECO:0000313" key="4">
    <source>
        <dbReference type="Proteomes" id="UP000887320"/>
    </source>
</evidence>
<dbReference type="Pfam" id="PF00534">
    <property type="entry name" value="Glycos_transf_1"/>
    <property type="match status" value="1"/>
</dbReference>
<comment type="caution">
    <text evidence="3">The sequence shown here is derived from an EMBL/GenBank/DDBJ whole genome shotgun (WGS) entry which is preliminary data.</text>
</comment>
<keyword evidence="3" id="KW-0328">Glycosyltransferase</keyword>
<dbReference type="EMBL" id="JAHWXT010000008">
    <property type="protein sequence ID" value="MCF0266575.1"/>
    <property type="molecule type" value="Genomic_DNA"/>
</dbReference>
<dbReference type="GO" id="GO:0016757">
    <property type="term" value="F:glycosyltransferase activity"/>
    <property type="evidence" value="ECO:0007669"/>
    <property type="project" value="UniProtKB-KW"/>
</dbReference>
<protein>
    <submittedName>
        <fullName evidence="3">Glycosyltransferase</fullName>
        <ecNumber evidence="3">2.4.-.-</ecNumber>
    </submittedName>
</protein>
<dbReference type="AlphaFoldDB" id="A0A8X8KG42"/>
<dbReference type="Gene3D" id="3.40.50.2000">
    <property type="entry name" value="Glycogen Phosphorylase B"/>
    <property type="match status" value="2"/>
</dbReference>
<organism evidence="3 4">
    <name type="scientific">Acinetobacter guillouiae</name>
    <name type="common">Acinetobacter genomosp. 11</name>
    <dbReference type="NCBI Taxonomy" id="106649"/>
    <lineage>
        <taxon>Bacteria</taxon>
        <taxon>Pseudomonadati</taxon>
        <taxon>Pseudomonadota</taxon>
        <taxon>Gammaproteobacteria</taxon>
        <taxon>Moraxellales</taxon>
        <taxon>Moraxellaceae</taxon>
        <taxon>Acinetobacter</taxon>
    </lineage>
</organism>
<dbReference type="Proteomes" id="UP000887320">
    <property type="component" value="Unassembled WGS sequence"/>
</dbReference>
<gene>
    <name evidence="3" type="ORF">KW868_19160</name>
</gene>
<proteinExistence type="predicted"/>
<dbReference type="SUPFAM" id="SSF53756">
    <property type="entry name" value="UDP-Glycosyltransferase/glycogen phosphorylase"/>
    <property type="match status" value="1"/>
</dbReference>
<dbReference type="PANTHER" id="PTHR12526">
    <property type="entry name" value="GLYCOSYLTRANSFERASE"/>
    <property type="match status" value="1"/>
</dbReference>
<evidence type="ECO:0000313" key="3">
    <source>
        <dbReference type="EMBL" id="MCF0266575.1"/>
    </source>
</evidence>
<name>A0A8X8KG42_ACIGI</name>
<feature type="domain" description="Glycosyltransferase subfamily 4-like N-terminal" evidence="2">
    <location>
        <begin position="13"/>
        <end position="165"/>
    </location>
</feature>
<evidence type="ECO:0000259" key="2">
    <source>
        <dbReference type="Pfam" id="PF13439"/>
    </source>
</evidence>
<keyword evidence="3" id="KW-0808">Transferase</keyword>
<dbReference type="Pfam" id="PF13439">
    <property type="entry name" value="Glyco_transf_4"/>
    <property type="match status" value="1"/>
</dbReference>
<dbReference type="RefSeq" id="WP_234624159.1">
    <property type="nucleotide sequence ID" value="NZ_JAHWXT010000008.1"/>
</dbReference>
<dbReference type="InterPro" id="IPR028098">
    <property type="entry name" value="Glyco_trans_4-like_N"/>
</dbReference>
<dbReference type="EC" id="2.4.-.-" evidence="3"/>
<sequence>MKILYVITGLGGGGAEKVVANLADQMTKKGHQVKIAYLKGSIVVRPENQSIELIYIGLESLVHYKLAFNKYKKIIKEYKPDIIHSHMVHANIFTRIMRVFYKIPRLICTAHNSNEGGLLRMLGYRYTNSLSDLNTNVSNEATESFKMKKAFDSSAITIYNGIDLNKFQKKEVNRFEVLLNYTNANQIIILAVGRLNEQKDYPNLIKAISILKENSDQDFKIIIAGDGEQKNNIEELVKKLDLDDEVILLGRRNDIVELMSIADYFILSSAFEGFGLVVAEAMACESFVVATDCGGVKEVMGGYGLMAPPQNSEALANQLLKAINMPLNDRLDNNRKALNYIHENFDLNKITEQWLRIYEF</sequence>
<reference evidence="3" key="1">
    <citation type="submission" date="2021-07" db="EMBL/GenBank/DDBJ databases">
        <authorList>
            <person name="Fernandez M."/>
            <person name="Pereira P."/>
            <person name="Torres Tejerizo G.A."/>
            <person name="Gonzalez P."/>
            <person name="Agostini E."/>
        </authorList>
    </citation>
    <scope>NUCLEOTIDE SEQUENCE</scope>
    <source>
        <strain evidence="3">SFC 500-1A</strain>
    </source>
</reference>